<feature type="domain" description="Reverse transcriptase Ty1/copia-type" evidence="1">
    <location>
        <begin position="1"/>
        <end position="103"/>
    </location>
</feature>
<accession>A0A9Q3B944</accession>
<evidence type="ECO:0000313" key="3">
    <source>
        <dbReference type="Proteomes" id="UP000765509"/>
    </source>
</evidence>
<keyword evidence="3" id="KW-1185">Reference proteome</keyword>
<comment type="caution">
    <text evidence="2">The sequence shown here is derived from an EMBL/GenBank/DDBJ whole genome shotgun (WGS) entry which is preliminary data.</text>
</comment>
<proteinExistence type="predicted"/>
<gene>
    <name evidence="2" type="ORF">O181_000461</name>
</gene>
<sequence length="106" mass="12626">MDAVAEFLNPKLVEEIHMKIPPFLTKYLEGKVWRLMKPLYRLKQASGYWYLDISNYLESIKLNPRNLDFFLFISTDPDWECYVHINIDDLKIVSNNAKKFKNIIKA</sequence>
<dbReference type="OrthoDB" id="3270333at2759"/>
<dbReference type="Proteomes" id="UP000765509">
    <property type="component" value="Unassembled WGS sequence"/>
</dbReference>
<dbReference type="Pfam" id="PF07727">
    <property type="entry name" value="RVT_2"/>
    <property type="match status" value="1"/>
</dbReference>
<dbReference type="EMBL" id="AVOT02000054">
    <property type="protein sequence ID" value="MBW0460746.1"/>
    <property type="molecule type" value="Genomic_DNA"/>
</dbReference>
<name>A0A9Q3B944_9BASI</name>
<evidence type="ECO:0000259" key="1">
    <source>
        <dbReference type="Pfam" id="PF07727"/>
    </source>
</evidence>
<organism evidence="2 3">
    <name type="scientific">Austropuccinia psidii MF-1</name>
    <dbReference type="NCBI Taxonomy" id="1389203"/>
    <lineage>
        <taxon>Eukaryota</taxon>
        <taxon>Fungi</taxon>
        <taxon>Dikarya</taxon>
        <taxon>Basidiomycota</taxon>
        <taxon>Pucciniomycotina</taxon>
        <taxon>Pucciniomycetes</taxon>
        <taxon>Pucciniales</taxon>
        <taxon>Sphaerophragmiaceae</taxon>
        <taxon>Austropuccinia</taxon>
    </lineage>
</organism>
<reference evidence="2" key="1">
    <citation type="submission" date="2021-03" db="EMBL/GenBank/DDBJ databases">
        <title>Draft genome sequence of rust myrtle Austropuccinia psidii MF-1, a brazilian biotype.</title>
        <authorList>
            <person name="Quecine M.C."/>
            <person name="Pachon D.M.R."/>
            <person name="Bonatelli M.L."/>
            <person name="Correr F.H."/>
            <person name="Franceschini L.M."/>
            <person name="Leite T.F."/>
            <person name="Margarido G.R.A."/>
            <person name="Almeida C.A."/>
            <person name="Ferrarezi J.A."/>
            <person name="Labate C.A."/>
        </authorList>
    </citation>
    <scope>NUCLEOTIDE SEQUENCE</scope>
    <source>
        <strain evidence="2">MF-1</strain>
    </source>
</reference>
<dbReference type="AlphaFoldDB" id="A0A9Q3B944"/>
<protein>
    <recommendedName>
        <fullName evidence="1">Reverse transcriptase Ty1/copia-type domain-containing protein</fullName>
    </recommendedName>
</protein>
<dbReference type="InterPro" id="IPR013103">
    <property type="entry name" value="RVT_2"/>
</dbReference>
<evidence type="ECO:0000313" key="2">
    <source>
        <dbReference type="EMBL" id="MBW0460746.1"/>
    </source>
</evidence>